<dbReference type="WBParaSite" id="maker-unitig_36454-snap-gene-0.2-mRNA-1">
    <property type="protein sequence ID" value="maker-unitig_36454-snap-gene-0.2-mRNA-1"/>
    <property type="gene ID" value="maker-unitig_36454-snap-gene-0.2"/>
</dbReference>
<proteinExistence type="predicted"/>
<feature type="region of interest" description="Disordered" evidence="1">
    <location>
        <begin position="130"/>
        <end position="151"/>
    </location>
</feature>
<keyword evidence="2" id="KW-1185">Reference proteome</keyword>
<feature type="region of interest" description="Disordered" evidence="1">
    <location>
        <begin position="57"/>
        <end position="78"/>
    </location>
</feature>
<accession>A0A1I8FIL1</accession>
<feature type="compositionally biased region" description="Basic and acidic residues" evidence="1">
    <location>
        <begin position="64"/>
        <end position="75"/>
    </location>
</feature>
<dbReference type="Proteomes" id="UP000095280">
    <property type="component" value="Unplaced"/>
</dbReference>
<evidence type="ECO:0000256" key="1">
    <source>
        <dbReference type="SAM" id="MobiDB-lite"/>
    </source>
</evidence>
<sequence>ATKGNRRRIHRFVWLLRAGQDRPAYLQPAVTAAETTPVASAVSPIAKYCVPRSDEPAELSSRASDYKTGGHERCGSRRLGSRPANALLMPLRDLAHSSVAFAGSGVAGPLRSGKPGVRCFDAPIAKMSGGGSRQSAASAEHQAGDSAAAPGAISTRCAPGWPIEEAKRLFVAVPDAATGEERLPPSAYVTAPIFGSTAVDWFRLATSARRQSDNGADRFGYRLLTTEQRQR</sequence>
<evidence type="ECO:0000313" key="2">
    <source>
        <dbReference type="Proteomes" id="UP000095280"/>
    </source>
</evidence>
<reference evidence="3" key="1">
    <citation type="submission" date="2016-11" db="UniProtKB">
        <authorList>
            <consortium name="WormBaseParasite"/>
        </authorList>
    </citation>
    <scope>IDENTIFICATION</scope>
</reference>
<dbReference type="AlphaFoldDB" id="A0A1I8FIL1"/>
<evidence type="ECO:0000313" key="3">
    <source>
        <dbReference type="WBParaSite" id="maker-unitig_36454-snap-gene-0.2-mRNA-1"/>
    </source>
</evidence>
<organism evidence="2 3">
    <name type="scientific">Macrostomum lignano</name>
    <dbReference type="NCBI Taxonomy" id="282301"/>
    <lineage>
        <taxon>Eukaryota</taxon>
        <taxon>Metazoa</taxon>
        <taxon>Spiralia</taxon>
        <taxon>Lophotrochozoa</taxon>
        <taxon>Platyhelminthes</taxon>
        <taxon>Rhabditophora</taxon>
        <taxon>Macrostomorpha</taxon>
        <taxon>Macrostomida</taxon>
        <taxon>Macrostomidae</taxon>
        <taxon>Macrostomum</taxon>
    </lineage>
</organism>
<protein>
    <submittedName>
        <fullName evidence="3">SAM-dependent methyltransferase</fullName>
    </submittedName>
</protein>
<name>A0A1I8FIL1_9PLAT</name>